<proteinExistence type="predicted"/>
<protein>
    <submittedName>
        <fullName evidence="2">Uncharacterized protein</fullName>
    </submittedName>
</protein>
<dbReference type="EMBL" id="BAABUK010000002">
    <property type="protein sequence ID" value="GAA5806995.1"/>
    <property type="molecule type" value="Genomic_DNA"/>
</dbReference>
<evidence type="ECO:0000313" key="3">
    <source>
        <dbReference type="Proteomes" id="UP001473302"/>
    </source>
</evidence>
<keyword evidence="3" id="KW-1185">Reference proteome</keyword>
<accession>A0ABP9YJE9</accession>
<evidence type="ECO:0000313" key="2">
    <source>
        <dbReference type="EMBL" id="GAA5806995.1"/>
    </source>
</evidence>
<organism evidence="2 3">
    <name type="scientific">Mucor flavus</name>
    <dbReference type="NCBI Taxonomy" id="439312"/>
    <lineage>
        <taxon>Eukaryota</taxon>
        <taxon>Fungi</taxon>
        <taxon>Fungi incertae sedis</taxon>
        <taxon>Mucoromycota</taxon>
        <taxon>Mucoromycotina</taxon>
        <taxon>Mucoromycetes</taxon>
        <taxon>Mucorales</taxon>
        <taxon>Mucorineae</taxon>
        <taxon>Mucoraceae</taxon>
        <taxon>Mucor</taxon>
    </lineage>
</organism>
<reference evidence="2 3" key="1">
    <citation type="submission" date="2024-04" db="EMBL/GenBank/DDBJ databases">
        <title>genome sequences of Mucor flavus KT1a and Helicostylum pulchrum KT1b strains isolated from the surface of a dry-aged beef.</title>
        <authorList>
            <person name="Toyotome T."/>
            <person name="Hosono M."/>
            <person name="Torimaru M."/>
            <person name="Fukuda K."/>
            <person name="Mikami N."/>
        </authorList>
    </citation>
    <scope>NUCLEOTIDE SEQUENCE [LARGE SCALE GENOMIC DNA]</scope>
    <source>
        <strain evidence="2 3">KT1a</strain>
    </source>
</reference>
<sequence>MARVLLLIPVTDGATLTLIIYSPSAGFYTFGGYILAPRARIFDGDTGYFAGNIVGKEYAWTAYAKVDGDVVGASIDWYVGPSSCTEFDGYIPIHDDSTPFHFIHLPEPVPAYVTRTVEVFASSKPVSSCDPTTIISAGSVKQITVPGSTVVVGGTTIVIVKETTIEVVSDVYVVTKIDTLVSHVTDTLVSQVTDTVQESCPPNQDPDHRHPHGHNHDWSMTWTMTKISGIKIKLIISTIITGQMKSVMNPTIWEINIRKSSSQFISIRISTLI</sequence>
<comment type="caution">
    <text evidence="2">The sequence shown here is derived from an EMBL/GenBank/DDBJ whole genome shotgun (WGS) entry which is preliminary data.</text>
</comment>
<name>A0ABP9YJE9_9FUNG</name>
<evidence type="ECO:0000256" key="1">
    <source>
        <dbReference type="SAM" id="MobiDB-lite"/>
    </source>
</evidence>
<feature type="region of interest" description="Disordered" evidence="1">
    <location>
        <begin position="198"/>
        <end position="217"/>
    </location>
</feature>
<gene>
    <name evidence="2" type="ORF">MFLAVUS_000344</name>
</gene>
<dbReference type="Proteomes" id="UP001473302">
    <property type="component" value="Unassembled WGS sequence"/>
</dbReference>